<evidence type="ECO:0000313" key="4">
    <source>
        <dbReference type="Proteomes" id="UP000198571"/>
    </source>
</evidence>
<gene>
    <name evidence="3" type="ORF">SAMN05518684_11780</name>
</gene>
<keyword evidence="2" id="KW-0812">Transmembrane</keyword>
<keyword evidence="2" id="KW-0472">Membrane</keyword>
<sequence length="256" mass="29630">MQKNKVIILIAGSVILLILSTIMFILERDNQAGNTTEPEVGVTNENQLGEEAEPGDETVTPQNEGDQSNEAAGDLNGEEEEDLRENAQEAISKSSVNENETDMSEQTLFNHSVLYRTYQMFDEDSLIDEEDIEQDAEWISVELMGWHDHASREYGFEYSDDDFVNYVEQENFLEEDTHTIILLEELAETNRNLYKRQLEIHFIKQFIWESIKEDVASEAGEETDLSDENYQQLFYSFEQEVIEELIENNPSLFEEN</sequence>
<feature type="compositionally biased region" description="Polar residues" evidence="1">
    <location>
        <begin position="59"/>
        <end position="70"/>
    </location>
</feature>
<evidence type="ECO:0000256" key="2">
    <source>
        <dbReference type="SAM" id="Phobius"/>
    </source>
</evidence>
<dbReference type="OrthoDB" id="2870225at2"/>
<feature type="region of interest" description="Disordered" evidence="1">
    <location>
        <begin position="34"/>
        <end position="103"/>
    </location>
</feature>
<dbReference type="EMBL" id="FOGT01000017">
    <property type="protein sequence ID" value="SES34050.1"/>
    <property type="molecule type" value="Genomic_DNA"/>
</dbReference>
<feature type="transmembrane region" description="Helical" evidence="2">
    <location>
        <begin position="6"/>
        <end position="26"/>
    </location>
</feature>
<reference evidence="4" key="1">
    <citation type="submission" date="2016-10" db="EMBL/GenBank/DDBJ databases">
        <authorList>
            <person name="Varghese N."/>
            <person name="Submissions S."/>
        </authorList>
    </citation>
    <scope>NUCLEOTIDE SEQUENCE [LARGE SCALE GENOMIC DNA]</scope>
    <source>
        <strain evidence="4">S9</strain>
    </source>
</reference>
<feature type="compositionally biased region" description="Polar residues" evidence="1">
    <location>
        <begin position="34"/>
        <end position="47"/>
    </location>
</feature>
<accession>A0A1H9WJJ4</accession>
<dbReference type="RefSeq" id="WP_093054820.1">
    <property type="nucleotide sequence ID" value="NZ_FOGT01000017.1"/>
</dbReference>
<feature type="compositionally biased region" description="Polar residues" evidence="1">
    <location>
        <begin position="89"/>
        <end position="103"/>
    </location>
</feature>
<evidence type="ECO:0000256" key="1">
    <source>
        <dbReference type="SAM" id="MobiDB-lite"/>
    </source>
</evidence>
<name>A0A1H9WJJ4_9BACI</name>
<proteinExistence type="predicted"/>
<keyword evidence="4" id="KW-1185">Reference proteome</keyword>
<dbReference type="Proteomes" id="UP000198571">
    <property type="component" value="Unassembled WGS sequence"/>
</dbReference>
<protein>
    <submittedName>
        <fullName evidence="3">Uncharacterized protein</fullName>
    </submittedName>
</protein>
<dbReference type="AlphaFoldDB" id="A0A1H9WJJ4"/>
<keyword evidence="2" id="KW-1133">Transmembrane helix</keyword>
<evidence type="ECO:0000313" key="3">
    <source>
        <dbReference type="EMBL" id="SES34050.1"/>
    </source>
</evidence>
<organism evidence="3 4">
    <name type="scientific">Salipaludibacillus aurantiacus</name>
    <dbReference type="NCBI Taxonomy" id="1601833"/>
    <lineage>
        <taxon>Bacteria</taxon>
        <taxon>Bacillati</taxon>
        <taxon>Bacillota</taxon>
        <taxon>Bacilli</taxon>
        <taxon>Bacillales</taxon>
        <taxon>Bacillaceae</taxon>
    </lineage>
</organism>